<evidence type="ECO:0000313" key="1">
    <source>
        <dbReference type="EMBL" id="KAG4303893.1"/>
    </source>
</evidence>
<reference evidence="1 2" key="1">
    <citation type="journal article" date="2021" name="Commun. Biol.">
        <title>Genomic insights into the host specific adaptation of the Pneumocystis genus.</title>
        <authorList>
            <person name="Cisse O.H."/>
            <person name="Ma L."/>
            <person name="Dekker J.P."/>
            <person name="Khil P.P."/>
            <person name="Youn J.-H."/>
            <person name="Brenchley J.M."/>
            <person name="Blair R."/>
            <person name="Pahar B."/>
            <person name="Chabe M."/>
            <person name="Van Rompay K.K.A."/>
            <person name="Keesler R."/>
            <person name="Sukura A."/>
            <person name="Hirsch V."/>
            <person name="Kutty G."/>
            <person name="Liu Y."/>
            <person name="Peng L."/>
            <person name="Chen J."/>
            <person name="Song J."/>
            <person name="Weissenbacher-Lang C."/>
            <person name="Xu J."/>
            <person name="Upham N.S."/>
            <person name="Stajich J.E."/>
            <person name="Cuomo C.A."/>
            <person name="Cushion M.T."/>
            <person name="Kovacs J.A."/>
        </authorList>
    </citation>
    <scope>NUCLEOTIDE SEQUENCE [LARGE SCALE GENOMIC DNA]</scope>
    <source>
        <strain evidence="1 2">RABM</strain>
    </source>
</reference>
<accession>A0ACB7CAF4</accession>
<gene>
    <name evidence="1" type="ORF">PORY_002710</name>
</gene>
<sequence>MNDLKQGVQELKEFFNAREYKRCNEILTKLKILLSEVNLLVPNVHGSVNDMILAREVFEIGAYTSLCLSDTEAFTRYTSQLQPYFSDPLLLSKLPLSQHRSLLTGLSLLNLLSKNCIAEFYTSLETLPTDMIEHDKYISWVIKLEQSIMEGSYDRAQKMLMQCPSPEYEVYVDMIMDLVRNEIANCLEKAYSSLPLKNAIGLLFLSNLSEIIEFAHKKEWLIQNDRIYFPDMASESVDEMLVDDQTSFLKSSGIKTDTPCLTFVQQILGYAQELEQIV</sequence>
<dbReference type="EMBL" id="JABTEG010000016">
    <property type="protein sequence ID" value="KAG4303893.1"/>
    <property type="molecule type" value="Genomic_DNA"/>
</dbReference>
<evidence type="ECO:0000313" key="2">
    <source>
        <dbReference type="Proteomes" id="UP000768646"/>
    </source>
</evidence>
<organism evidence="1 2">
    <name type="scientific">Pneumocystis oryctolagi</name>
    <dbReference type="NCBI Taxonomy" id="42067"/>
    <lineage>
        <taxon>Eukaryota</taxon>
        <taxon>Fungi</taxon>
        <taxon>Dikarya</taxon>
        <taxon>Ascomycota</taxon>
        <taxon>Taphrinomycotina</taxon>
        <taxon>Pneumocystomycetes</taxon>
        <taxon>Pneumocystaceae</taxon>
        <taxon>Pneumocystis</taxon>
    </lineage>
</organism>
<proteinExistence type="predicted"/>
<keyword evidence="2" id="KW-1185">Reference proteome</keyword>
<comment type="caution">
    <text evidence="1">The sequence shown here is derived from an EMBL/GenBank/DDBJ whole genome shotgun (WGS) entry which is preliminary data.</text>
</comment>
<protein>
    <submittedName>
        <fullName evidence="1">Uncharacterized protein</fullName>
    </submittedName>
</protein>
<dbReference type="Proteomes" id="UP000768646">
    <property type="component" value="Unassembled WGS sequence"/>
</dbReference>
<name>A0ACB7CAF4_9ASCO</name>